<comment type="caution">
    <text evidence="3">The sequence shown here is derived from an EMBL/GenBank/DDBJ whole genome shotgun (WGS) entry which is preliminary data.</text>
</comment>
<dbReference type="EMBL" id="BONC01000029">
    <property type="protein sequence ID" value="GIF58036.1"/>
    <property type="molecule type" value="Genomic_DNA"/>
</dbReference>
<evidence type="ECO:0000313" key="3">
    <source>
        <dbReference type="EMBL" id="GIF58036.1"/>
    </source>
</evidence>
<feature type="transmembrane region" description="Helical" evidence="2">
    <location>
        <begin position="391"/>
        <end position="409"/>
    </location>
</feature>
<gene>
    <name evidence="3" type="ORF">Air01nite_41310</name>
</gene>
<feature type="transmembrane region" description="Helical" evidence="2">
    <location>
        <begin position="364"/>
        <end position="384"/>
    </location>
</feature>
<dbReference type="InterPro" id="IPR018247">
    <property type="entry name" value="EF_Hand_1_Ca_BS"/>
</dbReference>
<reference evidence="3 4" key="1">
    <citation type="submission" date="2021-01" db="EMBL/GenBank/DDBJ databases">
        <title>Whole genome shotgun sequence of Asanoa iriomotensis NBRC 100142.</title>
        <authorList>
            <person name="Komaki H."/>
            <person name="Tamura T."/>
        </authorList>
    </citation>
    <scope>NUCLEOTIDE SEQUENCE [LARGE SCALE GENOMIC DNA]</scope>
    <source>
        <strain evidence="3 4">NBRC 100142</strain>
    </source>
</reference>
<sequence length="455" mass="48536">MQRSIEEFLSQARVSDSVNLIYLSCHGVQDAAGKLYFAFSDTEKSYLRSTAVSADWVRDRINESRSRATVVLVDCCFSGVFIRGMRARSVAGPNLGALVQDLPQGSGVAILTASGEMEVSFEEEDPSAVSCSYFTAAVIAGISTGDADMNRDGRITVDELYEFVYGYVVNGPSPQRPRKLGMGEGSLVIANVAHSIEGSSFSSAQRSGGRAGDDSQSPFIAKQRNGVQPEQPRPHEPSATMSSPRVSGAETPTSFHGIVVSSGYSAPARHYPQVVPPVVGGPRPALGIPQPAAPGWRPPNSPHQFVSDPKSAGPRRGMWGRGPAIVGNVTLWVLAVFVGAIISAGSTETVAELIGYSKSTNPVWAALFALGFLGALLYLLVWLVSRRPMQGVYCLAISLAFPLLIQAIVLAADGFAWFGLPSILVWLAVLCGSVALFVRDVRSSRIQPHHDQPTF</sequence>
<feature type="compositionally biased region" description="Polar residues" evidence="1">
    <location>
        <begin position="239"/>
        <end position="252"/>
    </location>
</feature>
<evidence type="ECO:0000313" key="4">
    <source>
        <dbReference type="Proteomes" id="UP000624325"/>
    </source>
</evidence>
<keyword evidence="2" id="KW-0472">Membrane</keyword>
<keyword evidence="2" id="KW-1133">Transmembrane helix</keyword>
<proteinExistence type="predicted"/>
<feature type="region of interest" description="Disordered" evidence="1">
    <location>
        <begin position="223"/>
        <end position="252"/>
    </location>
</feature>
<name>A0ABQ4C5I3_9ACTN</name>
<dbReference type="Proteomes" id="UP000624325">
    <property type="component" value="Unassembled WGS sequence"/>
</dbReference>
<evidence type="ECO:0000256" key="1">
    <source>
        <dbReference type="SAM" id="MobiDB-lite"/>
    </source>
</evidence>
<organism evidence="3 4">
    <name type="scientific">Asanoa iriomotensis</name>
    <dbReference type="NCBI Taxonomy" id="234613"/>
    <lineage>
        <taxon>Bacteria</taxon>
        <taxon>Bacillati</taxon>
        <taxon>Actinomycetota</taxon>
        <taxon>Actinomycetes</taxon>
        <taxon>Micromonosporales</taxon>
        <taxon>Micromonosporaceae</taxon>
        <taxon>Asanoa</taxon>
    </lineage>
</organism>
<feature type="transmembrane region" description="Helical" evidence="2">
    <location>
        <begin position="415"/>
        <end position="438"/>
    </location>
</feature>
<keyword evidence="4" id="KW-1185">Reference proteome</keyword>
<accession>A0ABQ4C5I3</accession>
<protein>
    <recommendedName>
        <fullName evidence="5">Caspase domain-containing protein</fullName>
    </recommendedName>
</protein>
<keyword evidence="2" id="KW-0812">Transmembrane</keyword>
<dbReference type="Gene3D" id="3.40.50.1460">
    <property type="match status" value="1"/>
</dbReference>
<feature type="transmembrane region" description="Helical" evidence="2">
    <location>
        <begin position="325"/>
        <end position="344"/>
    </location>
</feature>
<dbReference type="PROSITE" id="PS00018">
    <property type="entry name" value="EF_HAND_1"/>
    <property type="match status" value="1"/>
</dbReference>
<evidence type="ECO:0008006" key="5">
    <source>
        <dbReference type="Google" id="ProtNLM"/>
    </source>
</evidence>
<evidence type="ECO:0000256" key="2">
    <source>
        <dbReference type="SAM" id="Phobius"/>
    </source>
</evidence>